<dbReference type="EMBL" id="GBXM01068649">
    <property type="protein sequence ID" value="JAH39928.1"/>
    <property type="molecule type" value="Transcribed_RNA"/>
</dbReference>
<sequence length="61" mass="7333">MQHGNFTCVVTTSEESWLNKLNWFTLYRKDQTKQTNTWPFLLNIVNASAEDTHRHGFEIWF</sequence>
<name>A0A0E9SHF3_ANGAN</name>
<evidence type="ECO:0000313" key="1">
    <source>
        <dbReference type="EMBL" id="JAH39928.1"/>
    </source>
</evidence>
<protein>
    <submittedName>
        <fullName evidence="1">Uncharacterized protein</fullName>
    </submittedName>
</protein>
<reference evidence="1" key="2">
    <citation type="journal article" date="2015" name="Fish Shellfish Immunol.">
        <title>Early steps in the European eel (Anguilla anguilla)-Vibrio vulnificus interaction in the gills: Role of the RtxA13 toxin.</title>
        <authorList>
            <person name="Callol A."/>
            <person name="Pajuelo D."/>
            <person name="Ebbesson L."/>
            <person name="Teles M."/>
            <person name="MacKenzie S."/>
            <person name="Amaro C."/>
        </authorList>
    </citation>
    <scope>NUCLEOTIDE SEQUENCE</scope>
</reference>
<dbReference type="AlphaFoldDB" id="A0A0E9SHF3"/>
<organism evidence="1">
    <name type="scientific">Anguilla anguilla</name>
    <name type="common">European freshwater eel</name>
    <name type="synonym">Muraena anguilla</name>
    <dbReference type="NCBI Taxonomy" id="7936"/>
    <lineage>
        <taxon>Eukaryota</taxon>
        <taxon>Metazoa</taxon>
        <taxon>Chordata</taxon>
        <taxon>Craniata</taxon>
        <taxon>Vertebrata</taxon>
        <taxon>Euteleostomi</taxon>
        <taxon>Actinopterygii</taxon>
        <taxon>Neopterygii</taxon>
        <taxon>Teleostei</taxon>
        <taxon>Anguilliformes</taxon>
        <taxon>Anguillidae</taxon>
        <taxon>Anguilla</taxon>
    </lineage>
</organism>
<accession>A0A0E9SHF3</accession>
<reference evidence="1" key="1">
    <citation type="submission" date="2014-11" db="EMBL/GenBank/DDBJ databases">
        <authorList>
            <person name="Amaro Gonzalez C."/>
        </authorList>
    </citation>
    <scope>NUCLEOTIDE SEQUENCE</scope>
</reference>
<proteinExistence type="predicted"/>